<dbReference type="GO" id="GO:0016301">
    <property type="term" value="F:kinase activity"/>
    <property type="evidence" value="ECO:0007669"/>
    <property type="project" value="UniProtKB-KW"/>
</dbReference>
<reference evidence="2" key="2">
    <citation type="journal article" date="2014" name="ISME J.">
        <title>Microbial stratification in low pH oxic and suboxic macroscopic growths along an acid mine drainage.</title>
        <authorList>
            <person name="Mendez-Garcia C."/>
            <person name="Mesa V."/>
            <person name="Sprenger R.R."/>
            <person name="Richter M."/>
            <person name="Diez M.S."/>
            <person name="Solano J."/>
            <person name="Bargiela R."/>
            <person name="Golyshina O.V."/>
            <person name="Manteca A."/>
            <person name="Ramos J.L."/>
            <person name="Gallego J.R."/>
            <person name="Llorente I."/>
            <person name="Martins Dos Santos V.A."/>
            <person name="Jensen O.N."/>
            <person name="Pelaez A.I."/>
            <person name="Sanchez J."/>
            <person name="Ferrer M."/>
        </authorList>
    </citation>
    <scope>NUCLEOTIDE SEQUENCE</scope>
</reference>
<proteinExistence type="predicted"/>
<dbReference type="InterPro" id="IPR016187">
    <property type="entry name" value="CTDL_fold"/>
</dbReference>
<dbReference type="Pfam" id="PF03781">
    <property type="entry name" value="FGE-sulfatase"/>
    <property type="match status" value="1"/>
</dbReference>
<dbReference type="InterPro" id="IPR005532">
    <property type="entry name" value="SUMF_dom"/>
</dbReference>
<dbReference type="Gene3D" id="3.90.1580.10">
    <property type="entry name" value="paralog of FGE (formylglycine-generating enzyme)"/>
    <property type="match status" value="1"/>
</dbReference>
<accession>T0YSW4</accession>
<keyword evidence="2" id="KW-0418">Kinase</keyword>
<gene>
    <name evidence="2" type="ORF">B2A_11382</name>
</gene>
<organism evidence="2">
    <name type="scientific">mine drainage metagenome</name>
    <dbReference type="NCBI Taxonomy" id="410659"/>
    <lineage>
        <taxon>unclassified sequences</taxon>
        <taxon>metagenomes</taxon>
        <taxon>ecological metagenomes</taxon>
    </lineage>
</organism>
<keyword evidence="2" id="KW-0808">Transferase</keyword>
<sequence length="97" mass="10311">YVYAADAGTSGGEDLNANCRKSGVAATLLPVNSGEPNAWGLYNFDGNVQQWVRSAGRLQARGGDYRDSFSECKPSTARPQSGAPSAVTGFRVLREIK</sequence>
<protein>
    <submittedName>
        <fullName evidence="2">Serine/threonine kinase</fullName>
    </submittedName>
</protein>
<dbReference type="InterPro" id="IPR042095">
    <property type="entry name" value="SUMF_sf"/>
</dbReference>
<dbReference type="SUPFAM" id="SSF56436">
    <property type="entry name" value="C-type lectin-like"/>
    <property type="match status" value="1"/>
</dbReference>
<dbReference type="AlphaFoldDB" id="T0YSW4"/>
<feature type="non-terminal residue" evidence="2">
    <location>
        <position position="1"/>
    </location>
</feature>
<comment type="caution">
    <text evidence="2">The sequence shown here is derived from an EMBL/GenBank/DDBJ whole genome shotgun (WGS) entry which is preliminary data.</text>
</comment>
<dbReference type="EMBL" id="AUZZ01008215">
    <property type="protein sequence ID" value="EQD38641.1"/>
    <property type="molecule type" value="Genomic_DNA"/>
</dbReference>
<name>T0YSW4_9ZZZZ</name>
<evidence type="ECO:0000313" key="2">
    <source>
        <dbReference type="EMBL" id="EQD38641.1"/>
    </source>
</evidence>
<reference evidence="2" key="1">
    <citation type="submission" date="2013-08" db="EMBL/GenBank/DDBJ databases">
        <authorList>
            <person name="Mendez C."/>
            <person name="Richter M."/>
            <person name="Ferrer M."/>
            <person name="Sanchez J."/>
        </authorList>
    </citation>
    <scope>NUCLEOTIDE SEQUENCE</scope>
</reference>
<evidence type="ECO:0000259" key="1">
    <source>
        <dbReference type="Pfam" id="PF03781"/>
    </source>
</evidence>
<feature type="domain" description="Sulfatase-modifying factor enzyme-like" evidence="1">
    <location>
        <begin position="10"/>
        <end position="78"/>
    </location>
</feature>